<evidence type="ECO:0000313" key="3">
    <source>
        <dbReference type="Proteomes" id="UP000085678"/>
    </source>
</evidence>
<dbReference type="GeneID" id="106153472"/>
<keyword evidence="2" id="KW-0732">Signal</keyword>
<evidence type="ECO:0000256" key="2">
    <source>
        <dbReference type="SAM" id="SignalP"/>
    </source>
</evidence>
<accession>A0A1S3HBH7</accession>
<dbReference type="Proteomes" id="UP000085678">
    <property type="component" value="Unplaced"/>
</dbReference>
<reference evidence="4" key="1">
    <citation type="submission" date="2025-08" db="UniProtKB">
        <authorList>
            <consortium name="RefSeq"/>
        </authorList>
    </citation>
    <scope>IDENTIFICATION</scope>
    <source>
        <tissue evidence="4">Gonads</tissue>
    </source>
</reference>
<protein>
    <submittedName>
        <fullName evidence="4">Uncharacterized protein LOC106153472</fullName>
    </submittedName>
</protein>
<evidence type="ECO:0000256" key="1">
    <source>
        <dbReference type="SAM" id="MobiDB-lite"/>
    </source>
</evidence>
<name>A0A1S3HBH7_LINAN</name>
<feature type="chain" id="PRO_5010233653" evidence="2">
    <location>
        <begin position="18"/>
        <end position="194"/>
    </location>
</feature>
<proteinExistence type="predicted"/>
<feature type="region of interest" description="Disordered" evidence="1">
    <location>
        <begin position="44"/>
        <end position="78"/>
    </location>
</feature>
<sequence length="194" mass="21529">MKVVLVFLIVSCAGVAAQWDWGHGGSGGGNNPWDWLFKPVTKQTTTTTQSTSTTPRTSSGQSPTKPGQDVPSHPCDGNVPDLSQDCYEELRRYGIFPFSPYCPKDECEEKYVPVRKINVPKIGRCDVVCPSMYHLPQVVCSGEICKAECRSRCLPSQHVEYRVLVQCPRHKPFVWHVLAEVCCECEPCPLAGGR</sequence>
<dbReference type="RefSeq" id="XP_013382866.1">
    <property type="nucleotide sequence ID" value="XM_013527412.2"/>
</dbReference>
<feature type="compositionally biased region" description="Low complexity" evidence="1">
    <location>
        <begin position="44"/>
        <end position="64"/>
    </location>
</feature>
<gene>
    <name evidence="4" type="primary">LOC106153472</name>
</gene>
<dbReference type="AlphaFoldDB" id="A0A1S3HBH7"/>
<organism evidence="3 4">
    <name type="scientific">Lingula anatina</name>
    <name type="common">Brachiopod</name>
    <name type="synonym">Lingula unguis</name>
    <dbReference type="NCBI Taxonomy" id="7574"/>
    <lineage>
        <taxon>Eukaryota</taxon>
        <taxon>Metazoa</taxon>
        <taxon>Spiralia</taxon>
        <taxon>Lophotrochozoa</taxon>
        <taxon>Brachiopoda</taxon>
        <taxon>Linguliformea</taxon>
        <taxon>Lingulata</taxon>
        <taxon>Lingulida</taxon>
        <taxon>Linguloidea</taxon>
        <taxon>Lingulidae</taxon>
        <taxon>Lingula</taxon>
    </lineage>
</organism>
<dbReference type="KEGG" id="lak:106153472"/>
<dbReference type="InParanoid" id="A0A1S3HBH7"/>
<evidence type="ECO:0000313" key="4">
    <source>
        <dbReference type="RefSeq" id="XP_013382866.1"/>
    </source>
</evidence>
<feature type="signal peptide" evidence="2">
    <location>
        <begin position="1"/>
        <end position="17"/>
    </location>
</feature>
<keyword evidence="3" id="KW-1185">Reference proteome</keyword>